<name>A0A822XJ51_NELNU</name>
<evidence type="ECO:0000313" key="2">
    <source>
        <dbReference type="Proteomes" id="UP000607653"/>
    </source>
</evidence>
<dbReference type="EMBL" id="DUZY01000001">
    <property type="protein sequence ID" value="DAD20430.1"/>
    <property type="molecule type" value="Genomic_DNA"/>
</dbReference>
<sequence>MQCVGGEGREEKREGLAVGLRCSFVSNDSEIFAFRHM</sequence>
<protein>
    <submittedName>
        <fullName evidence="1">Uncharacterized protein</fullName>
    </submittedName>
</protein>
<gene>
    <name evidence="1" type="ORF">HUJ06_021893</name>
</gene>
<dbReference type="AlphaFoldDB" id="A0A822XJ51"/>
<accession>A0A822XJ51</accession>
<proteinExistence type="predicted"/>
<dbReference type="Proteomes" id="UP000607653">
    <property type="component" value="Unassembled WGS sequence"/>
</dbReference>
<keyword evidence="2" id="KW-1185">Reference proteome</keyword>
<evidence type="ECO:0000313" key="1">
    <source>
        <dbReference type="EMBL" id="DAD20430.1"/>
    </source>
</evidence>
<comment type="caution">
    <text evidence="1">The sequence shown here is derived from an EMBL/GenBank/DDBJ whole genome shotgun (WGS) entry which is preliminary data.</text>
</comment>
<organism evidence="1 2">
    <name type="scientific">Nelumbo nucifera</name>
    <name type="common">Sacred lotus</name>
    <dbReference type="NCBI Taxonomy" id="4432"/>
    <lineage>
        <taxon>Eukaryota</taxon>
        <taxon>Viridiplantae</taxon>
        <taxon>Streptophyta</taxon>
        <taxon>Embryophyta</taxon>
        <taxon>Tracheophyta</taxon>
        <taxon>Spermatophyta</taxon>
        <taxon>Magnoliopsida</taxon>
        <taxon>Proteales</taxon>
        <taxon>Nelumbonaceae</taxon>
        <taxon>Nelumbo</taxon>
    </lineage>
</organism>
<reference evidence="1 2" key="1">
    <citation type="journal article" date="2020" name="Mol. Biol. Evol.">
        <title>Distinct Expression and Methylation Patterns for Genes with Different Fates following a Single Whole-Genome Duplication in Flowering Plants.</title>
        <authorList>
            <person name="Shi T."/>
            <person name="Rahmani R.S."/>
            <person name="Gugger P.F."/>
            <person name="Wang M."/>
            <person name="Li H."/>
            <person name="Zhang Y."/>
            <person name="Li Z."/>
            <person name="Wang Q."/>
            <person name="Van de Peer Y."/>
            <person name="Marchal K."/>
            <person name="Chen J."/>
        </authorList>
    </citation>
    <scope>NUCLEOTIDE SEQUENCE [LARGE SCALE GENOMIC DNA]</scope>
    <source>
        <tissue evidence="1">Leaf</tissue>
    </source>
</reference>